<name>A0AAV0Q0F1_9ROSI</name>
<organism evidence="3 4">
    <name type="scientific">Linum tenue</name>
    <dbReference type="NCBI Taxonomy" id="586396"/>
    <lineage>
        <taxon>Eukaryota</taxon>
        <taxon>Viridiplantae</taxon>
        <taxon>Streptophyta</taxon>
        <taxon>Embryophyta</taxon>
        <taxon>Tracheophyta</taxon>
        <taxon>Spermatophyta</taxon>
        <taxon>Magnoliopsida</taxon>
        <taxon>eudicotyledons</taxon>
        <taxon>Gunneridae</taxon>
        <taxon>Pentapetalae</taxon>
        <taxon>rosids</taxon>
        <taxon>fabids</taxon>
        <taxon>Malpighiales</taxon>
        <taxon>Linaceae</taxon>
        <taxon>Linum</taxon>
    </lineage>
</organism>
<comment type="caution">
    <text evidence="3">The sequence shown here is derived from an EMBL/GenBank/DDBJ whole genome shotgun (WGS) entry which is preliminary data.</text>
</comment>
<feature type="signal peptide" evidence="1">
    <location>
        <begin position="1"/>
        <end position="18"/>
    </location>
</feature>
<gene>
    <name evidence="2" type="ORF">LITE_LOCUS10080</name>
    <name evidence="3" type="ORF">LITE_LOCUS40971</name>
</gene>
<proteinExistence type="predicted"/>
<dbReference type="AlphaFoldDB" id="A0AAV0Q0F1"/>
<protein>
    <submittedName>
        <fullName evidence="3">Uncharacterized protein</fullName>
    </submittedName>
</protein>
<dbReference type="EMBL" id="CAMGYJ010000009">
    <property type="protein sequence ID" value="CAI0476916.1"/>
    <property type="molecule type" value="Genomic_DNA"/>
</dbReference>
<evidence type="ECO:0000256" key="1">
    <source>
        <dbReference type="SAM" id="SignalP"/>
    </source>
</evidence>
<keyword evidence="4" id="KW-1185">Reference proteome</keyword>
<reference evidence="3" key="1">
    <citation type="submission" date="2022-08" db="EMBL/GenBank/DDBJ databases">
        <authorList>
            <person name="Gutierrez-Valencia J."/>
        </authorList>
    </citation>
    <scope>NUCLEOTIDE SEQUENCE</scope>
</reference>
<feature type="chain" id="PRO_5044713807" evidence="1">
    <location>
        <begin position="19"/>
        <end position="40"/>
    </location>
</feature>
<evidence type="ECO:0000313" key="2">
    <source>
        <dbReference type="EMBL" id="CAI0398894.1"/>
    </source>
</evidence>
<evidence type="ECO:0000313" key="4">
    <source>
        <dbReference type="Proteomes" id="UP001154282"/>
    </source>
</evidence>
<dbReference type="EMBL" id="CAMGYJ010000004">
    <property type="protein sequence ID" value="CAI0398894.1"/>
    <property type="molecule type" value="Genomic_DNA"/>
</dbReference>
<sequence length="40" mass="4891">MMWRLFFQFIRCKTLCLASDCLKLCKWNSLLDACKLRMEM</sequence>
<evidence type="ECO:0000313" key="3">
    <source>
        <dbReference type="EMBL" id="CAI0476916.1"/>
    </source>
</evidence>
<accession>A0AAV0Q0F1</accession>
<dbReference type="Proteomes" id="UP001154282">
    <property type="component" value="Unassembled WGS sequence"/>
</dbReference>
<keyword evidence="1" id="KW-0732">Signal</keyword>